<evidence type="ECO:0000313" key="2">
    <source>
        <dbReference type="Proteomes" id="UP000805649"/>
    </source>
</evidence>
<name>A0ACC3ZLL2_COLTU</name>
<gene>
    <name evidence="1" type="ORF">CTRU02_202891</name>
</gene>
<proteinExistence type="predicted"/>
<keyword evidence="2" id="KW-1185">Reference proteome</keyword>
<comment type="caution">
    <text evidence="1">The sequence shown here is derived from an EMBL/GenBank/DDBJ whole genome shotgun (WGS) entry which is preliminary data.</text>
</comment>
<evidence type="ECO:0000313" key="1">
    <source>
        <dbReference type="EMBL" id="KAL0945004.1"/>
    </source>
</evidence>
<accession>A0ACC3ZLL2</accession>
<dbReference type="EMBL" id="VUJX02000001">
    <property type="protein sequence ID" value="KAL0945004.1"/>
    <property type="molecule type" value="Genomic_DNA"/>
</dbReference>
<protein>
    <submittedName>
        <fullName evidence="1">Tripeptidyl peptidase sed3</fullName>
    </submittedName>
</protein>
<organism evidence="1 2">
    <name type="scientific">Colletotrichum truncatum</name>
    <name type="common">Anthracnose fungus</name>
    <name type="synonym">Colletotrichum capsici</name>
    <dbReference type="NCBI Taxonomy" id="5467"/>
    <lineage>
        <taxon>Eukaryota</taxon>
        <taxon>Fungi</taxon>
        <taxon>Dikarya</taxon>
        <taxon>Ascomycota</taxon>
        <taxon>Pezizomycotina</taxon>
        <taxon>Sordariomycetes</taxon>
        <taxon>Hypocreomycetidae</taxon>
        <taxon>Glomerellales</taxon>
        <taxon>Glomerellaceae</taxon>
        <taxon>Colletotrichum</taxon>
        <taxon>Colletotrichum truncatum species complex</taxon>
    </lineage>
</organism>
<dbReference type="Proteomes" id="UP000805649">
    <property type="component" value="Unassembled WGS sequence"/>
</dbReference>
<reference evidence="1 2" key="1">
    <citation type="journal article" date="2020" name="Phytopathology">
        <title>Genome Sequence Resources of Colletotrichum truncatum, C. plurivorum, C. musicola, and C. sojae: Four Species Pathogenic to Soybean (Glycine max).</title>
        <authorList>
            <person name="Rogerio F."/>
            <person name="Boufleur T.R."/>
            <person name="Ciampi-Guillardi M."/>
            <person name="Sukno S.A."/>
            <person name="Thon M.R."/>
            <person name="Massola Junior N.S."/>
            <person name="Baroncelli R."/>
        </authorList>
    </citation>
    <scope>NUCLEOTIDE SEQUENCE [LARGE SCALE GENOMIC DNA]</scope>
    <source>
        <strain evidence="1 2">CMES1059</strain>
    </source>
</reference>
<sequence>MKTDTAFFFAVLSLLFLSAGASLVTVENVDVVPEGWKLHGRANTSEQISLSIALKQHKIEALKTRLDAISSPGSPNYGNHLSREDVQSQRAAEPQDVSLVRSWLAAHGVDVVLARDWMTFNTTVGNAEGLLNTKLYSYSFEDRKSVIRAHTYSVPLEISSAVDFVHPLCNFMPPSLPRLKPAPMAQRLKSTCGRPELPCNGGTDPACIRALYNINYTAPIGNSPVKFGIAGFLEQYINYEDTSTFMKRYVPEIEQTGYNFTVELVSGGENPQDKDAAGMEASLDVQYAMALGYPTNVIYYSVGGRGIELDGEGIPYHATESDNEPFVEFLDYLLDRTDEALPHVISISYADDELSVPKAYALRTCDMFAALAARGVSVLVASGDGGSRGTGQRLCYSNDGRGREMTLPTFPASCPYVTTVGATTNSGPPVTGAGFSTGGFSNYFRRPEWQSDAVAEYIAALNGTLKGRYNPSGRAYPDISAIGSGFAIEWGGTSSSVLGTSASCPVVAAMVALVNDARLRAGKRPVGWLNPILYSEKMRAVLQDVVEGQSYSCSWNGDAPGGWPAKPGFDTITGLGVPNDFEKFLKVFMDLD</sequence>